<dbReference type="Proteomes" id="UP000657918">
    <property type="component" value="Unassembled WGS sequence"/>
</dbReference>
<proteinExistence type="predicted"/>
<organism evidence="2 3">
    <name type="scientific">Salix dunnii</name>
    <dbReference type="NCBI Taxonomy" id="1413687"/>
    <lineage>
        <taxon>Eukaryota</taxon>
        <taxon>Viridiplantae</taxon>
        <taxon>Streptophyta</taxon>
        <taxon>Embryophyta</taxon>
        <taxon>Tracheophyta</taxon>
        <taxon>Spermatophyta</taxon>
        <taxon>Magnoliopsida</taxon>
        <taxon>eudicotyledons</taxon>
        <taxon>Gunneridae</taxon>
        <taxon>Pentapetalae</taxon>
        <taxon>rosids</taxon>
        <taxon>fabids</taxon>
        <taxon>Malpighiales</taxon>
        <taxon>Salicaceae</taxon>
        <taxon>Saliceae</taxon>
        <taxon>Salix</taxon>
    </lineage>
</organism>
<name>A0A835JRM2_9ROSI</name>
<sequence length="295" mass="33451">MLSIGSWNIRGINHPNKQKTVREWTTKNKLDIIGLLEVKIASSNLPSVIEGLSLDNWGHLSNDDGMNPSRILVSWNKATCNLSSIHSSPQWLTCEVSSISNSYPFRITFIYGQNTPTRRVDLWNYIAQHQCAFSSKPWLIQGDFNAIMGRNDRSGGSTMWHGHQEDFSQCMKNAELMEIPYTGLRYTWHNSQAIGTIHKKLDWSFGNAAFFNKWIRGKEGKFGWGHQTNIGRDGYHCSKRSFSRRSSAIKTSPFLNNTISPEPKTTGKEYFLSSNKARMHSSNENTFIGAMPHGS</sequence>
<dbReference type="PANTHER" id="PTHR35218">
    <property type="entry name" value="RNASE H DOMAIN-CONTAINING PROTEIN"/>
    <property type="match status" value="1"/>
</dbReference>
<dbReference type="Gene3D" id="3.60.10.10">
    <property type="entry name" value="Endonuclease/exonuclease/phosphatase"/>
    <property type="match status" value="1"/>
</dbReference>
<accession>A0A835JRM2</accession>
<evidence type="ECO:0000313" key="3">
    <source>
        <dbReference type="Proteomes" id="UP000657918"/>
    </source>
</evidence>
<protein>
    <recommendedName>
        <fullName evidence="1">Endonuclease/exonuclease/phosphatase domain-containing protein</fullName>
    </recommendedName>
</protein>
<dbReference type="InterPro" id="IPR005135">
    <property type="entry name" value="Endo/exonuclease/phosphatase"/>
</dbReference>
<reference evidence="2 3" key="1">
    <citation type="submission" date="2020-10" db="EMBL/GenBank/DDBJ databases">
        <title>Plant Genome Project.</title>
        <authorList>
            <person name="Zhang R.-G."/>
        </authorList>
    </citation>
    <scope>NUCLEOTIDE SEQUENCE [LARGE SCALE GENOMIC DNA]</scope>
    <source>
        <strain evidence="2">FAFU-HL-1</strain>
        <tissue evidence="2">Leaf</tissue>
    </source>
</reference>
<dbReference type="SUPFAM" id="SSF56219">
    <property type="entry name" value="DNase I-like"/>
    <property type="match status" value="1"/>
</dbReference>
<dbReference type="GO" id="GO:0003824">
    <property type="term" value="F:catalytic activity"/>
    <property type="evidence" value="ECO:0007669"/>
    <property type="project" value="InterPro"/>
</dbReference>
<feature type="domain" description="Endonuclease/exonuclease/phosphatase" evidence="1">
    <location>
        <begin position="5"/>
        <end position="158"/>
    </location>
</feature>
<gene>
    <name evidence="2" type="ORF">SADUNF_Sadunf12G0081300</name>
</gene>
<dbReference type="AlphaFoldDB" id="A0A835JRM2"/>
<dbReference type="OrthoDB" id="1001388at2759"/>
<evidence type="ECO:0000313" key="2">
    <source>
        <dbReference type="EMBL" id="KAF9671755.1"/>
    </source>
</evidence>
<dbReference type="InterPro" id="IPR036691">
    <property type="entry name" value="Endo/exonu/phosph_ase_sf"/>
</dbReference>
<keyword evidence="3" id="KW-1185">Reference proteome</keyword>
<dbReference type="PANTHER" id="PTHR35218:SF9">
    <property type="entry name" value="ENDONUCLEASE_EXONUCLEASE_PHOSPHATASE DOMAIN-CONTAINING PROTEIN"/>
    <property type="match status" value="1"/>
</dbReference>
<dbReference type="EMBL" id="JADGMS010000012">
    <property type="protein sequence ID" value="KAF9671755.1"/>
    <property type="molecule type" value="Genomic_DNA"/>
</dbReference>
<comment type="caution">
    <text evidence="2">The sequence shown here is derived from an EMBL/GenBank/DDBJ whole genome shotgun (WGS) entry which is preliminary data.</text>
</comment>
<evidence type="ECO:0000259" key="1">
    <source>
        <dbReference type="Pfam" id="PF03372"/>
    </source>
</evidence>
<dbReference type="Pfam" id="PF03372">
    <property type="entry name" value="Exo_endo_phos"/>
    <property type="match status" value="1"/>
</dbReference>